<evidence type="ECO:0000256" key="1">
    <source>
        <dbReference type="SAM" id="Phobius"/>
    </source>
</evidence>
<evidence type="ECO:0000313" key="3">
    <source>
        <dbReference type="Proteomes" id="UP000808914"/>
    </source>
</evidence>
<keyword evidence="1" id="KW-0472">Membrane</keyword>
<reference evidence="2 3" key="1">
    <citation type="submission" date="2021-01" db="EMBL/GenBank/DDBJ databases">
        <title>Genomic Encyclopedia of Type Strains, Phase IV (KMG-IV): sequencing the most valuable type-strain genomes for metagenomic binning, comparative biology and taxonomic classification.</title>
        <authorList>
            <person name="Goeker M."/>
        </authorList>
    </citation>
    <scope>NUCLEOTIDE SEQUENCE [LARGE SCALE GENOMIC DNA]</scope>
    <source>
        <strain evidence="2 3">DSM 28236</strain>
    </source>
</reference>
<organism evidence="2 3">
    <name type="scientific">Scopulibacillus daqui</name>
    <dbReference type="NCBI Taxonomy" id="1469162"/>
    <lineage>
        <taxon>Bacteria</taxon>
        <taxon>Bacillati</taxon>
        <taxon>Bacillota</taxon>
        <taxon>Bacilli</taxon>
        <taxon>Bacillales</taxon>
        <taxon>Sporolactobacillaceae</taxon>
        <taxon>Scopulibacillus</taxon>
    </lineage>
</organism>
<dbReference type="EMBL" id="JAFBER010000002">
    <property type="protein sequence ID" value="MBM7644462.1"/>
    <property type="molecule type" value="Genomic_DNA"/>
</dbReference>
<comment type="caution">
    <text evidence="2">The sequence shown here is derived from an EMBL/GenBank/DDBJ whole genome shotgun (WGS) entry which is preliminary data.</text>
</comment>
<feature type="transmembrane region" description="Helical" evidence="1">
    <location>
        <begin position="30"/>
        <end position="48"/>
    </location>
</feature>
<accession>A0ABS2PWP4</accession>
<evidence type="ECO:0000313" key="2">
    <source>
        <dbReference type="EMBL" id="MBM7644462.1"/>
    </source>
</evidence>
<keyword evidence="1" id="KW-0812">Transmembrane</keyword>
<sequence>MSYKKMFNIGYAVYLGLLILIYIFSPIKHGYQAIVILTLIFGIYNLVLMSKYEFKKHK</sequence>
<protein>
    <submittedName>
        <fullName evidence="2">DMSO reductase anchor subunit</fullName>
    </submittedName>
</protein>
<gene>
    <name evidence="2" type="ORF">JOD45_000655</name>
</gene>
<feature type="transmembrane region" description="Helical" evidence="1">
    <location>
        <begin position="7"/>
        <end position="24"/>
    </location>
</feature>
<proteinExistence type="predicted"/>
<keyword evidence="1" id="KW-1133">Transmembrane helix</keyword>
<keyword evidence="3" id="KW-1185">Reference proteome</keyword>
<dbReference type="Proteomes" id="UP000808914">
    <property type="component" value="Unassembled WGS sequence"/>
</dbReference>
<name>A0ABS2PWP4_9BACL</name>